<feature type="transmembrane region" description="Helical" evidence="7">
    <location>
        <begin position="186"/>
        <end position="209"/>
    </location>
</feature>
<feature type="domain" description="UspA" evidence="8">
    <location>
        <begin position="642"/>
        <end position="766"/>
    </location>
</feature>
<feature type="transmembrane region" description="Helical" evidence="7">
    <location>
        <begin position="123"/>
        <end position="140"/>
    </location>
</feature>
<dbReference type="SUPFAM" id="SSF52402">
    <property type="entry name" value="Adenine nucleotide alpha hydrolases-like"/>
    <property type="match status" value="1"/>
</dbReference>
<dbReference type="Proteomes" id="UP000254889">
    <property type="component" value="Chromosome"/>
</dbReference>
<keyword evidence="4 7" id="KW-1133">Transmembrane helix</keyword>
<feature type="transmembrane region" description="Helical" evidence="7">
    <location>
        <begin position="313"/>
        <end position="331"/>
    </location>
</feature>
<feature type="transmembrane region" description="Helical" evidence="7">
    <location>
        <begin position="370"/>
        <end position="392"/>
    </location>
</feature>
<comment type="subcellular location">
    <subcellularLocation>
        <location evidence="1">Membrane</location>
        <topology evidence="1">Multi-pass membrane protein</topology>
    </subcellularLocation>
</comment>
<evidence type="ECO:0000256" key="7">
    <source>
        <dbReference type="SAM" id="Phobius"/>
    </source>
</evidence>
<feature type="transmembrane region" description="Helical" evidence="7">
    <location>
        <begin position="287"/>
        <end position="307"/>
    </location>
</feature>
<feature type="domain" description="Cation/H+ exchanger transmembrane" evidence="9">
    <location>
        <begin position="68"/>
        <end position="457"/>
    </location>
</feature>
<keyword evidence="2" id="KW-0813">Transport</keyword>
<dbReference type="KEGG" id="ptaw:DW352_06860"/>
<dbReference type="EMBL" id="CP031417">
    <property type="protein sequence ID" value="AXK80261.1"/>
    <property type="molecule type" value="Genomic_DNA"/>
</dbReference>
<dbReference type="InterPro" id="IPR050794">
    <property type="entry name" value="CPA2_transporter"/>
</dbReference>
<dbReference type="InterPro" id="IPR038770">
    <property type="entry name" value="Na+/solute_symporter_sf"/>
</dbReference>
<feature type="transmembrane region" description="Helical" evidence="7">
    <location>
        <begin position="56"/>
        <end position="72"/>
    </location>
</feature>
<feature type="transmembrane region" description="Helical" evidence="7">
    <location>
        <begin position="152"/>
        <end position="174"/>
    </location>
</feature>
<evidence type="ECO:0000256" key="1">
    <source>
        <dbReference type="ARBA" id="ARBA00004141"/>
    </source>
</evidence>
<dbReference type="AlphaFoldDB" id="A0A345ZTL4"/>
<dbReference type="Pfam" id="PF00999">
    <property type="entry name" value="Na_H_Exchanger"/>
    <property type="match status" value="1"/>
</dbReference>
<dbReference type="GO" id="GO:0016020">
    <property type="term" value="C:membrane"/>
    <property type="evidence" value="ECO:0007669"/>
    <property type="project" value="UniProtKB-SubCell"/>
</dbReference>
<dbReference type="OrthoDB" id="9793589at2"/>
<reference evidence="10 11" key="1">
    <citation type="submission" date="2018-07" db="EMBL/GenBank/DDBJ databases">
        <authorList>
            <person name="Quirk P.G."/>
            <person name="Krulwich T.A."/>
        </authorList>
    </citation>
    <scope>NUCLEOTIDE SEQUENCE [LARGE SCALE GENOMIC DNA]</scope>
    <source>
        <strain evidence="10 11">CC-BB4</strain>
    </source>
</reference>
<evidence type="ECO:0000313" key="11">
    <source>
        <dbReference type="Proteomes" id="UP000254889"/>
    </source>
</evidence>
<dbReference type="GO" id="GO:0015297">
    <property type="term" value="F:antiporter activity"/>
    <property type="evidence" value="ECO:0007669"/>
    <property type="project" value="InterPro"/>
</dbReference>
<dbReference type="GO" id="GO:1902600">
    <property type="term" value="P:proton transmembrane transport"/>
    <property type="evidence" value="ECO:0007669"/>
    <property type="project" value="InterPro"/>
</dbReference>
<feature type="transmembrane region" description="Helical" evidence="7">
    <location>
        <begin position="84"/>
        <end position="103"/>
    </location>
</feature>
<organism evidence="10 11">
    <name type="scientific">Pseudolabrys taiwanensis</name>
    <dbReference type="NCBI Taxonomy" id="331696"/>
    <lineage>
        <taxon>Bacteria</taxon>
        <taxon>Pseudomonadati</taxon>
        <taxon>Pseudomonadota</taxon>
        <taxon>Alphaproteobacteria</taxon>
        <taxon>Hyphomicrobiales</taxon>
        <taxon>Xanthobacteraceae</taxon>
        <taxon>Pseudolabrys</taxon>
    </lineage>
</organism>
<feature type="transmembrane region" description="Helical" evidence="7">
    <location>
        <begin position="404"/>
        <end position="428"/>
    </location>
</feature>
<feature type="transmembrane region" description="Helical" evidence="7">
    <location>
        <begin position="221"/>
        <end position="245"/>
    </location>
</feature>
<keyword evidence="11" id="KW-1185">Reference proteome</keyword>
<feature type="transmembrane region" description="Helical" evidence="7">
    <location>
        <begin position="343"/>
        <end position="364"/>
    </location>
</feature>
<evidence type="ECO:0000256" key="6">
    <source>
        <dbReference type="ARBA" id="ARBA00023136"/>
    </source>
</evidence>
<dbReference type="Pfam" id="PF00582">
    <property type="entry name" value="Usp"/>
    <property type="match status" value="1"/>
</dbReference>
<name>A0A345ZTL4_9HYPH</name>
<evidence type="ECO:0000259" key="9">
    <source>
        <dbReference type="Pfam" id="PF00999"/>
    </source>
</evidence>
<protein>
    <submittedName>
        <fullName evidence="10">Potassium transporter</fullName>
    </submittedName>
</protein>
<evidence type="ECO:0000256" key="4">
    <source>
        <dbReference type="ARBA" id="ARBA00022989"/>
    </source>
</evidence>
<dbReference type="InterPro" id="IPR006153">
    <property type="entry name" value="Cation/H_exchanger_TM"/>
</dbReference>
<dbReference type="PANTHER" id="PTHR32468:SF0">
    <property type="entry name" value="K(+)_H(+) ANTIPORTER 1"/>
    <property type="match status" value="1"/>
</dbReference>
<evidence type="ECO:0000256" key="3">
    <source>
        <dbReference type="ARBA" id="ARBA00022692"/>
    </source>
</evidence>
<dbReference type="Gene3D" id="3.40.50.12370">
    <property type="match status" value="2"/>
</dbReference>
<keyword evidence="3 7" id="KW-0812">Transmembrane</keyword>
<feature type="transmembrane region" description="Helical" evidence="7">
    <location>
        <begin position="257"/>
        <end position="280"/>
    </location>
</feature>
<sequence>MEPGCQTLESRGLGGTPRVSGPKIRWLWALALAALVAAPAWAAAPTGEASKGPSEVIFIVEVVALMIVGRLLGELMLRWGQPAVMGQLVAGLLLGPSFFGLIAPDLQHMIFPKTPEQKAMIEGVSQFGVLLLLLLTGMETDLKLVRQTGRASVYASVMGIIVPFACGVALGEMLPDSLLPDPEKRLITSLFLGTALAIASVKIVAVVIREMNFMRRVVGQVILASAIIDDSIGWIIVSVIFSLALHGAIEPLSVAQSVIGTILFMVASFTIGRRLVFFAIRWVNDTFVSEFAVITAILVIMSVMALITHLIGVHTVLGAFVAGILVGESPILTKHIDEQLRGLITAFFAPVFFGIAGLSADLSILANPQVALLTTGLIVIASVGKFGGAFVGAELGGLTKREGFALACGMNARGSTEVIIATVGLSMGALNQDLFTMIVAMAVITTMAMPPTLRWALSRIPMRKEEKERLEREDMEARGFVSHLERLLIAVDDSANGKFVTRIGGILAGHNAMPTTVMHIEPTKTRSKSAAAEADEKAKQAAETIQAVAERSRLSKEDEEKEKSDLKLDISTAVKAAPNAEHIAEEAEKGYDLMLMGLNKPVVRKNEFSDDITNLAAGFQGPLAVADARGDLLKDPLRGRMSILVPVNGTEVSRRAAEVAITIARASRASITALYVAPSARTKKRSRRNEEAILKDIAKLADTYGVEIKTTVRADIAADEAIVKEMHRRRANLVVLGVGRRPGEGLFFGDTAASLLEKSDRALLFVAT</sequence>
<evidence type="ECO:0000256" key="2">
    <source>
        <dbReference type="ARBA" id="ARBA00022448"/>
    </source>
</evidence>
<dbReference type="CDD" id="cd00293">
    <property type="entry name" value="USP-like"/>
    <property type="match status" value="1"/>
</dbReference>
<keyword evidence="6 7" id="KW-0472">Membrane</keyword>
<dbReference type="PANTHER" id="PTHR32468">
    <property type="entry name" value="CATION/H + ANTIPORTER"/>
    <property type="match status" value="1"/>
</dbReference>
<proteinExistence type="predicted"/>
<gene>
    <name evidence="10" type="ORF">DW352_06860</name>
</gene>
<accession>A0A345ZTL4</accession>
<feature type="transmembrane region" description="Helical" evidence="7">
    <location>
        <begin position="26"/>
        <end position="44"/>
    </location>
</feature>
<keyword evidence="5" id="KW-0406">Ion transport</keyword>
<feature type="transmembrane region" description="Helical" evidence="7">
    <location>
        <begin position="434"/>
        <end position="457"/>
    </location>
</feature>
<evidence type="ECO:0000259" key="8">
    <source>
        <dbReference type="Pfam" id="PF00582"/>
    </source>
</evidence>
<dbReference type="InterPro" id="IPR006016">
    <property type="entry name" value="UspA"/>
</dbReference>
<evidence type="ECO:0000313" key="10">
    <source>
        <dbReference type="EMBL" id="AXK80261.1"/>
    </source>
</evidence>
<evidence type="ECO:0000256" key="5">
    <source>
        <dbReference type="ARBA" id="ARBA00023065"/>
    </source>
</evidence>
<dbReference type="Gene3D" id="1.20.1530.20">
    <property type="match status" value="1"/>
</dbReference>